<keyword evidence="2 5" id="KW-0456">Lyase</keyword>
<evidence type="ECO:0000313" key="5">
    <source>
        <dbReference type="EMBL" id="TQV79951.1"/>
    </source>
</evidence>
<dbReference type="AlphaFoldDB" id="A0A545TS34"/>
<evidence type="ECO:0000256" key="2">
    <source>
        <dbReference type="HAMAP-Rule" id="MF_00549"/>
    </source>
</evidence>
<feature type="domain" description="MGS-like" evidence="4">
    <location>
        <begin position="1"/>
        <end position="146"/>
    </location>
</feature>
<feature type="binding site" evidence="2">
    <location>
        <position position="93"/>
    </location>
    <ligand>
        <name>substrate</name>
    </ligand>
</feature>
<feature type="active site" description="Proton donor/acceptor" evidence="2 3">
    <location>
        <position position="66"/>
    </location>
</feature>
<dbReference type="OrthoDB" id="9787147at2"/>
<protein>
    <recommendedName>
        <fullName evidence="2">Methylglyoxal synthase</fullName>
        <shortName evidence="2">MGS</shortName>
        <ecNumber evidence="2">4.2.3.3</ecNumber>
    </recommendedName>
</protein>
<dbReference type="Proteomes" id="UP000315252">
    <property type="component" value="Unassembled WGS sequence"/>
</dbReference>
<dbReference type="PANTHER" id="PTHR30492">
    <property type="entry name" value="METHYLGLYOXAL SYNTHASE"/>
    <property type="match status" value="1"/>
</dbReference>
<evidence type="ECO:0000256" key="3">
    <source>
        <dbReference type="PIRSR" id="PIRSR006614-1"/>
    </source>
</evidence>
<dbReference type="PROSITE" id="PS01335">
    <property type="entry name" value="METHYLGLYOXAL_SYNTH"/>
    <property type="match status" value="1"/>
</dbReference>
<evidence type="ECO:0000256" key="1">
    <source>
        <dbReference type="ARBA" id="ARBA00006287"/>
    </source>
</evidence>
<dbReference type="GO" id="GO:0019242">
    <property type="term" value="P:methylglyoxal biosynthetic process"/>
    <property type="evidence" value="ECO:0007669"/>
    <property type="project" value="UniProtKB-UniRule"/>
</dbReference>
<comment type="caution">
    <text evidence="5">The sequence shown here is derived from an EMBL/GenBank/DDBJ whole genome shotgun (WGS) entry which is preliminary data.</text>
</comment>
<dbReference type="Pfam" id="PF02142">
    <property type="entry name" value="MGS"/>
    <property type="match status" value="1"/>
</dbReference>
<organism evidence="5 6">
    <name type="scientific">Denitrobaculum tricleocarpae</name>
    <dbReference type="NCBI Taxonomy" id="2591009"/>
    <lineage>
        <taxon>Bacteria</taxon>
        <taxon>Pseudomonadati</taxon>
        <taxon>Pseudomonadota</taxon>
        <taxon>Alphaproteobacteria</taxon>
        <taxon>Rhodospirillales</taxon>
        <taxon>Rhodospirillaceae</taxon>
        <taxon>Denitrobaculum</taxon>
    </lineage>
</organism>
<dbReference type="HAMAP" id="MF_00549">
    <property type="entry name" value="Methylglyoxal_synth"/>
    <property type="match status" value="1"/>
</dbReference>
<proteinExistence type="inferred from homology"/>
<dbReference type="EMBL" id="VHSH01000004">
    <property type="protein sequence ID" value="TQV79951.1"/>
    <property type="molecule type" value="Genomic_DNA"/>
</dbReference>
<dbReference type="InterPro" id="IPR036914">
    <property type="entry name" value="MGS-like_dom_sf"/>
</dbReference>
<name>A0A545TS34_9PROT</name>
<dbReference type="Gene3D" id="3.40.50.1380">
    <property type="entry name" value="Methylglyoxal synthase-like domain"/>
    <property type="match status" value="1"/>
</dbReference>
<feature type="binding site" evidence="2">
    <location>
        <begin position="39"/>
        <end position="42"/>
    </location>
    <ligand>
        <name>substrate</name>
    </ligand>
</feature>
<sequence>MTVKAKNIALVAHDQTKAELVEWVAVNEAALQPHKLWATGTTGRIITERCPSLEITLLKSGPLGGDQQLGAMIAEGKLDVLLFFMDPMTSLPHDVDVKALTRLSTLYNVIFACNRSSADFVISSPHFKGDYQRTQRDISDYVQRPV</sequence>
<comment type="catalytic activity">
    <reaction evidence="2">
        <text>dihydroxyacetone phosphate = methylglyoxal + phosphate</text>
        <dbReference type="Rhea" id="RHEA:17937"/>
        <dbReference type="ChEBI" id="CHEBI:17158"/>
        <dbReference type="ChEBI" id="CHEBI:43474"/>
        <dbReference type="ChEBI" id="CHEBI:57642"/>
        <dbReference type="EC" id="4.2.3.3"/>
    </reaction>
</comment>
<dbReference type="InterPro" id="IPR018148">
    <property type="entry name" value="Methylglyoxal_synth_AS"/>
</dbReference>
<gene>
    <name evidence="2" type="primary">mgsA</name>
    <name evidence="5" type="ORF">FKG95_12960</name>
</gene>
<dbReference type="InterPro" id="IPR011607">
    <property type="entry name" value="MGS-like_dom"/>
</dbReference>
<feature type="binding site" evidence="2">
    <location>
        <begin position="60"/>
        <end position="61"/>
    </location>
    <ligand>
        <name>substrate</name>
    </ligand>
</feature>
<keyword evidence="6" id="KW-1185">Reference proteome</keyword>
<evidence type="ECO:0000259" key="4">
    <source>
        <dbReference type="PROSITE" id="PS51855"/>
    </source>
</evidence>
<feature type="binding site" evidence="2">
    <location>
        <position position="17"/>
    </location>
    <ligand>
        <name>substrate</name>
    </ligand>
</feature>
<dbReference type="EC" id="4.2.3.3" evidence="2"/>
<dbReference type="GO" id="GO:0005829">
    <property type="term" value="C:cytosol"/>
    <property type="evidence" value="ECO:0007669"/>
    <property type="project" value="TreeGrafter"/>
</dbReference>
<accession>A0A545TS34</accession>
<reference evidence="5 6" key="1">
    <citation type="submission" date="2019-06" db="EMBL/GenBank/DDBJ databases">
        <title>Whole genome sequence for Rhodospirillaceae sp. R148.</title>
        <authorList>
            <person name="Wang G."/>
        </authorList>
    </citation>
    <scope>NUCLEOTIDE SEQUENCE [LARGE SCALE GENOMIC DNA]</scope>
    <source>
        <strain evidence="5 6">R148</strain>
    </source>
</reference>
<dbReference type="CDD" id="cd01422">
    <property type="entry name" value="MGS"/>
    <property type="match status" value="1"/>
</dbReference>
<feature type="binding site" evidence="2">
    <location>
        <position position="13"/>
    </location>
    <ligand>
        <name>substrate</name>
    </ligand>
</feature>
<comment type="similarity">
    <text evidence="1 2">Belongs to the methylglyoxal synthase family.</text>
</comment>
<dbReference type="GO" id="GO:0008929">
    <property type="term" value="F:methylglyoxal synthase activity"/>
    <property type="evidence" value="ECO:0007669"/>
    <property type="project" value="UniProtKB-UniRule"/>
</dbReference>
<dbReference type="PIRSF" id="PIRSF006614">
    <property type="entry name" value="Methylglyox_syn"/>
    <property type="match status" value="1"/>
</dbReference>
<comment type="function">
    <text evidence="2">Catalyzes the formation of methylglyoxal from dihydroxyacetone phosphate.</text>
</comment>
<dbReference type="SMART" id="SM00851">
    <property type="entry name" value="MGS"/>
    <property type="match status" value="1"/>
</dbReference>
<dbReference type="SUPFAM" id="SSF52335">
    <property type="entry name" value="Methylglyoxal synthase-like"/>
    <property type="match status" value="1"/>
</dbReference>
<dbReference type="NCBIfam" id="NF003559">
    <property type="entry name" value="PRK05234.1"/>
    <property type="match status" value="1"/>
</dbReference>
<dbReference type="PROSITE" id="PS51855">
    <property type="entry name" value="MGS"/>
    <property type="match status" value="1"/>
</dbReference>
<dbReference type="PANTHER" id="PTHR30492:SF0">
    <property type="entry name" value="METHYLGLYOXAL SYNTHASE"/>
    <property type="match status" value="1"/>
</dbReference>
<evidence type="ECO:0000313" key="6">
    <source>
        <dbReference type="Proteomes" id="UP000315252"/>
    </source>
</evidence>
<dbReference type="NCBIfam" id="TIGR00160">
    <property type="entry name" value="MGSA"/>
    <property type="match status" value="1"/>
</dbReference>
<dbReference type="InterPro" id="IPR004363">
    <property type="entry name" value="Methylgl_synth"/>
</dbReference>